<keyword evidence="1" id="KW-0812">Transmembrane</keyword>
<feature type="transmembrane region" description="Helical" evidence="1">
    <location>
        <begin position="114"/>
        <end position="132"/>
    </location>
</feature>
<dbReference type="EMBL" id="LSYV01000010">
    <property type="protein sequence ID" value="KXZ52620.1"/>
    <property type="molecule type" value="Genomic_DNA"/>
</dbReference>
<feature type="transmembrane region" description="Helical" evidence="1">
    <location>
        <begin position="88"/>
        <end position="108"/>
    </location>
</feature>
<feature type="transmembrane region" description="Helical" evidence="1">
    <location>
        <begin position="173"/>
        <end position="195"/>
    </location>
</feature>
<feature type="transmembrane region" description="Helical" evidence="1">
    <location>
        <begin position="144"/>
        <end position="161"/>
    </location>
</feature>
<dbReference type="AlphaFoldDB" id="A0A150GTE4"/>
<evidence type="ECO:0000313" key="2">
    <source>
        <dbReference type="EMBL" id="KXZ52620.1"/>
    </source>
</evidence>
<keyword evidence="3" id="KW-1185">Reference proteome</keyword>
<evidence type="ECO:0000256" key="1">
    <source>
        <dbReference type="SAM" id="Phobius"/>
    </source>
</evidence>
<dbReference type="Proteomes" id="UP000075714">
    <property type="component" value="Unassembled WGS sequence"/>
</dbReference>
<dbReference type="OrthoDB" id="541638at2759"/>
<gene>
    <name evidence="2" type="ORF">GPECTOR_9g665</name>
</gene>
<organism evidence="2 3">
    <name type="scientific">Gonium pectorale</name>
    <name type="common">Green alga</name>
    <dbReference type="NCBI Taxonomy" id="33097"/>
    <lineage>
        <taxon>Eukaryota</taxon>
        <taxon>Viridiplantae</taxon>
        <taxon>Chlorophyta</taxon>
        <taxon>core chlorophytes</taxon>
        <taxon>Chlorophyceae</taxon>
        <taxon>CS clade</taxon>
        <taxon>Chlamydomonadales</taxon>
        <taxon>Volvocaceae</taxon>
        <taxon>Gonium</taxon>
    </lineage>
</organism>
<name>A0A150GTE4_GONPE</name>
<comment type="caution">
    <text evidence="2">The sequence shown here is derived from an EMBL/GenBank/DDBJ whole genome shotgun (WGS) entry which is preliminary data.</text>
</comment>
<sequence>MNLAALGCHCLVARNSPWQLPLVSLDVAATACAAFCAAYACWTHELGPAAGSAGAGARGRGGKGDEGEAQADLMVAPAPRGSARRRHLVNMITWCGLINTSAFWGLHIPLMPELLYLGSALVAAVVVGRYVLRRRPFVGRQGAAVAALFGGAALAVAGPGLDAPLCRAGFGATVNAVTVVFVGCHVIMGALLYYVRQDLALRAAAVAAAGGGEAAGGA</sequence>
<evidence type="ECO:0000313" key="3">
    <source>
        <dbReference type="Proteomes" id="UP000075714"/>
    </source>
</evidence>
<keyword evidence="1" id="KW-0472">Membrane</keyword>
<protein>
    <submittedName>
        <fullName evidence="2">Uncharacterized protein</fullName>
    </submittedName>
</protein>
<proteinExistence type="predicted"/>
<accession>A0A150GTE4</accession>
<reference evidence="3" key="1">
    <citation type="journal article" date="2016" name="Nat. Commun.">
        <title>The Gonium pectorale genome demonstrates co-option of cell cycle regulation during the evolution of multicellularity.</title>
        <authorList>
            <person name="Hanschen E.R."/>
            <person name="Marriage T.N."/>
            <person name="Ferris P.J."/>
            <person name="Hamaji T."/>
            <person name="Toyoda A."/>
            <person name="Fujiyama A."/>
            <person name="Neme R."/>
            <person name="Noguchi H."/>
            <person name="Minakuchi Y."/>
            <person name="Suzuki M."/>
            <person name="Kawai-Toyooka H."/>
            <person name="Smith D.R."/>
            <person name="Sparks H."/>
            <person name="Anderson J."/>
            <person name="Bakaric R."/>
            <person name="Luria V."/>
            <person name="Karger A."/>
            <person name="Kirschner M.W."/>
            <person name="Durand P.M."/>
            <person name="Michod R.E."/>
            <person name="Nozaki H."/>
            <person name="Olson B.J."/>
        </authorList>
    </citation>
    <scope>NUCLEOTIDE SEQUENCE [LARGE SCALE GENOMIC DNA]</scope>
    <source>
        <strain evidence="3">NIES-2863</strain>
    </source>
</reference>
<keyword evidence="1" id="KW-1133">Transmembrane helix</keyword>